<geneLocation type="plasmid" evidence="1 2">
    <name>p42d</name>
</geneLocation>
<reference evidence="2" key="2">
    <citation type="journal article" date="2006" name="Proc. Natl. Acad. Sci. U.S.A.">
        <title>The partitioned Rhizobium etli genome: genetic and metabolic redundancy in seven interacting replicons.</title>
        <authorList>
            <person name="Gonzalez V."/>
            <person name="Santamaria R.I."/>
            <person name="Bustos P."/>
            <person name="Hernandez-Gonzalez I."/>
            <person name="Medrano-Soto A."/>
            <person name="Moreno-Hagelsieb G."/>
            <person name="Janga S.C."/>
            <person name="Ramirez M.A."/>
            <person name="Jimenez-Jacinto V."/>
            <person name="Collado-Vides J."/>
            <person name="Davila G."/>
        </authorList>
    </citation>
    <scope>NUCLEOTIDE SEQUENCE [LARGE SCALE GENOMIC DNA]</scope>
    <source>
        <strain evidence="2">ATCC 51251 / DSM 11541 / JCM 21823 / NBRC 15573 / CFN 42</strain>
    </source>
</reference>
<gene>
    <name evidence="1" type="ordered locus">RHE_PD00211</name>
</gene>
<proteinExistence type="predicted"/>
<dbReference type="Proteomes" id="UP000001936">
    <property type="component" value="Plasmid p42d"/>
</dbReference>
<evidence type="ECO:0000313" key="2">
    <source>
        <dbReference type="Proteomes" id="UP000001936"/>
    </source>
</evidence>
<keyword evidence="2" id="KW-1185">Reference proteome</keyword>
<reference evidence="2" key="1">
    <citation type="journal article" date="2003" name="Genome Biol.">
        <title>The mosaic structure of the symbiotic plasmid of Rhizobium etli CFN42 and its relation to other symbiotic genome compartments.</title>
        <authorList>
            <person name="Gonzalez V."/>
            <person name="Bustos P."/>
            <person name="Ramirez-Romero M.A."/>
            <person name="Medrano-Soto A."/>
            <person name="Salgado H."/>
            <person name="Hernandez-Gonzalez I."/>
            <person name="Hernandez-Celis J.C."/>
            <person name="Quintero V."/>
            <person name="Moreno-Hagelsieb G."/>
            <person name="Girard L."/>
            <person name="Rodriguez O."/>
            <person name="Flores M."/>
            <person name="Cevallos M.A."/>
            <person name="Collado-Vides J."/>
            <person name="Romero D."/>
            <person name="Davila G."/>
        </authorList>
    </citation>
    <scope>NUCLEOTIDE SEQUENCE [LARGE SCALE GENOMIC DNA]</scope>
    <source>
        <strain evidence="2">ATCC 51251 / DSM 11541 / JCM 21823 / NBRC 15573 / CFN 42</strain>
    </source>
</reference>
<sequence length="135" mass="14819">MDGPKHNAVHALFLLFEPFIWPNPSLAIFQLVKKYKAASGGPYGRMKPHFTITVDSAPIADKQNSNLSACGRSKNRASCKKSLGKVFLFARSLNATASTAPEQYRVAFQQIGSAACAPINRRRGRKLRAAPAVFW</sequence>
<accession>Q8KLA7</accession>
<evidence type="ECO:0000313" key="1">
    <source>
        <dbReference type="EMBL" id="AAM54840.2"/>
    </source>
</evidence>
<keyword evidence="1" id="KW-0614">Plasmid</keyword>
<dbReference type="HOGENOM" id="CLU_1884087_0_0_5"/>
<dbReference type="KEGG" id="ret:RHE_PD00211"/>
<dbReference type="AlphaFoldDB" id="Q8KLA7"/>
<organism evidence="1 2">
    <name type="scientific">Rhizobium etli (strain ATCC 51251 / DSM 11541 / JCM 21823 / NBRC 15573 / CFN 42)</name>
    <dbReference type="NCBI Taxonomy" id="347834"/>
    <lineage>
        <taxon>Bacteria</taxon>
        <taxon>Pseudomonadati</taxon>
        <taxon>Pseudomonadota</taxon>
        <taxon>Alphaproteobacteria</taxon>
        <taxon>Hyphomicrobiales</taxon>
        <taxon>Rhizobiaceae</taxon>
        <taxon>Rhizobium/Agrobacterium group</taxon>
        <taxon>Rhizobium</taxon>
    </lineage>
</organism>
<dbReference type="EMBL" id="U80928">
    <property type="protein sequence ID" value="AAM54840.2"/>
    <property type="molecule type" value="Genomic_DNA"/>
</dbReference>
<name>Q8KLA7_RHIEC</name>
<protein>
    <submittedName>
        <fullName evidence="1">Uncharacterized protein</fullName>
    </submittedName>
</protein>